<name>A0A290XHL7_9GAMM</name>
<sequence>MNVMRLNIGYGLVLALLVPLAVQAQAPLEGEGAALQQRLQALDSNPETAGTAAYERLQARQSLAALAGSRSSQRASALQIAAWRVETAELAARTEVSRRELAELERERSALIVEASRQDAVRARQEAERLRIQAQIQAEETARLRLAAEEEGTARQQAETVLQGVASGEAAKLRAARQREAELKRREAELLKSLEQP</sequence>
<feature type="chain" id="PRO_5012764522" evidence="2">
    <location>
        <begin position="25"/>
        <end position="197"/>
    </location>
</feature>
<evidence type="ECO:0000256" key="2">
    <source>
        <dbReference type="SAM" id="SignalP"/>
    </source>
</evidence>
<keyword evidence="1" id="KW-0175">Coiled coil</keyword>
<dbReference type="AlphaFoldDB" id="A0A290XHL7"/>
<feature type="coiled-coil region" evidence="1">
    <location>
        <begin position="87"/>
        <end position="140"/>
    </location>
</feature>
<keyword evidence="4" id="KW-1185">Reference proteome</keyword>
<evidence type="ECO:0000256" key="1">
    <source>
        <dbReference type="SAM" id="Coils"/>
    </source>
</evidence>
<dbReference type="Proteomes" id="UP000218968">
    <property type="component" value="Chromosome"/>
</dbReference>
<gene>
    <name evidence="3" type="ORF">CNR27_14880</name>
</gene>
<keyword evidence="2" id="KW-0732">Signal</keyword>
<organism evidence="3 4">
    <name type="scientific">Luteimonas chenhongjianii</name>
    <dbReference type="NCBI Taxonomy" id="2006110"/>
    <lineage>
        <taxon>Bacteria</taxon>
        <taxon>Pseudomonadati</taxon>
        <taxon>Pseudomonadota</taxon>
        <taxon>Gammaproteobacteria</taxon>
        <taxon>Lysobacterales</taxon>
        <taxon>Lysobacteraceae</taxon>
        <taxon>Luteimonas</taxon>
    </lineage>
</organism>
<proteinExistence type="predicted"/>
<evidence type="ECO:0000313" key="4">
    <source>
        <dbReference type="Proteomes" id="UP000218968"/>
    </source>
</evidence>
<accession>A0A290XHL7</accession>
<protein>
    <submittedName>
        <fullName evidence="3">Uncharacterized protein</fullName>
    </submittedName>
</protein>
<feature type="signal peptide" evidence="2">
    <location>
        <begin position="1"/>
        <end position="24"/>
    </location>
</feature>
<reference evidence="4" key="1">
    <citation type="submission" date="2017-09" db="EMBL/GenBank/DDBJ databases">
        <title>Luteimonas liuhanmingii sp.nov., isolated from the intestinal contents of Tibetan Plateau Pika in Yushu, Qinghai Province, China.</title>
        <authorList>
            <person name="Gui Z."/>
        </authorList>
    </citation>
    <scope>NUCLEOTIDE SEQUENCE [LARGE SCALE GENOMIC DNA]</scope>
    <source>
        <strain evidence="4">100111</strain>
    </source>
</reference>
<dbReference type="EMBL" id="CP023406">
    <property type="protein sequence ID" value="ATD68561.1"/>
    <property type="molecule type" value="Genomic_DNA"/>
</dbReference>
<dbReference type="KEGG" id="lum:CNR27_14880"/>
<evidence type="ECO:0000313" key="3">
    <source>
        <dbReference type="EMBL" id="ATD68561.1"/>
    </source>
</evidence>